<dbReference type="GO" id="GO:0003677">
    <property type="term" value="F:DNA binding"/>
    <property type="evidence" value="ECO:0007669"/>
    <property type="project" value="InterPro"/>
</dbReference>
<evidence type="ECO:0000259" key="1">
    <source>
        <dbReference type="PROSITE" id="PS50112"/>
    </source>
</evidence>
<name>A0A2T3J358_9GAMM</name>
<sequence length="245" mass="27773">MKITDEQYVYAVGLKNIHCPFPCAVYDENGNYSSINKSYEEILGLNNEQVIGLRNSEIQSNFNDFAKVIDVQNKYVLESKDYLFSINIIKVGSDYKAYYVSKRPMINTSGKNVGIDVSMYSTGFIFTLSSAFNDPNVYYNQGTEIDFNTSGLCETFTPLQESYAYFIMCGFSNEFISTVLGKSIKTVENNMARLFDKAQRRYSLSINSRKSLRDYLLQNRITNLSPAGIMKSTIKTLNTVPSINP</sequence>
<dbReference type="RefSeq" id="WP_107347084.1">
    <property type="nucleotide sequence ID" value="NZ_PYMH01000001.1"/>
</dbReference>
<dbReference type="InterPro" id="IPR016032">
    <property type="entry name" value="Sig_transdc_resp-reg_C-effctor"/>
</dbReference>
<accession>A0A2T3J358</accession>
<dbReference type="EMBL" id="PYMH01000001">
    <property type="protein sequence ID" value="PSU35729.1"/>
    <property type="molecule type" value="Genomic_DNA"/>
</dbReference>
<dbReference type="SUPFAM" id="SSF55785">
    <property type="entry name" value="PYP-like sensor domain (PAS domain)"/>
    <property type="match status" value="1"/>
</dbReference>
<dbReference type="PROSITE" id="PS50112">
    <property type="entry name" value="PAS"/>
    <property type="match status" value="1"/>
</dbReference>
<protein>
    <recommendedName>
        <fullName evidence="1">PAS domain-containing protein</fullName>
    </recommendedName>
</protein>
<comment type="caution">
    <text evidence="2">The sequence shown here is derived from an EMBL/GenBank/DDBJ whole genome shotgun (WGS) entry which is preliminary data.</text>
</comment>
<keyword evidence="3" id="KW-1185">Reference proteome</keyword>
<dbReference type="InterPro" id="IPR000014">
    <property type="entry name" value="PAS"/>
</dbReference>
<organism evidence="2 3">
    <name type="scientific">Photobacterium lutimaris</name>
    <dbReference type="NCBI Taxonomy" id="388278"/>
    <lineage>
        <taxon>Bacteria</taxon>
        <taxon>Pseudomonadati</taxon>
        <taxon>Pseudomonadota</taxon>
        <taxon>Gammaproteobacteria</taxon>
        <taxon>Vibrionales</taxon>
        <taxon>Vibrionaceae</taxon>
        <taxon>Photobacterium</taxon>
    </lineage>
</organism>
<dbReference type="SUPFAM" id="SSF46894">
    <property type="entry name" value="C-terminal effector domain of the bipartite response regulators"/>
    <property type="match status" value="1"/>
</dbReference>
<dbReference type="Gene3D" id="3.30.450.20">
    <property type="entry name" value="PAS domain"/>
    <property type="match status" value="1"/>
</dbReference>
<dbReference type="OrthoDB" id="5828930at2"/>
<evidence type="ECO:0000313" key="3">
    <source>
        <dbReference type="Proteomes" id="UP000241222"/>
    </source>
</evidence>
<dbReference type="AlphaFoldDB" id="A0A2T3J358"/>
<dbReference type="Proteomes" id="UP000241222">
    <property type="component" value="Unassembled WGS sequence"/>
</dbReference>
<gene>
    <name evidence="2" type="ORF">C9I99_01550</name>
</gene>
<evidence type="ECO:0000313" key="2">
    <source>
        <dbReference type="EMBL" id="PSU35729.1"/>
    </source>
</evidence>
<proteinExistence type="predicted"/>
<dbReference type="GO" id="GO:0006355">
    <property type="term" value="P:regulation of DNA-templated transcription"/>
    <property type="evidence" value="ECO:0007669"/>
    <property type="project" value="InterPro"/>
</dbReference>
<feature type="domain" description="PAS" evidence="1">
    <location>
        <begin position="25"/>
        <end position="52"/>
    </location>
</feature>
<reference evidence="2 3" key="1">
    <citation type="submission" date="2018-03" db="EMBL/GenBank/DDBJ databases">
        <title>Whole genome sequencing of Histamine producing bacteria.</title>
        <authorList>
            <person name="Butler K."/>
        </authorList>
    </citation>
    <scope>NUCLEOTIDE SEQUENCE [LARGE SCALE GENOMIC DNA]</scope>
    <source>
        <strain evidence="2 3">JCM 13586</strain>
    </source>
</reference>
<dbReference type="InterPro" id="IPR035965">
    <property type="entry name" value="PAS-like_dom_sf"/>
</dbReference>